<dbReference type="InterPro" id="IPR000835">
    <property type="entry name" value="HTH_MarR-typ"/>
</dbReference>
<keyword evidence="1" id="KW-0805">Transcription regulation</keyword>
<dbReference type="PRINTS" id="PR00598">
    <property type="entry name" value="HTHMARR"/>
</dbReference>
<dbReference type="PANTHER" id="PTHR42756:SF1">
    <property type="entry name" value="TRANSCRIPTIONAL REPRESSOR OF EMRAB OPERON"/>
    <property type="match status" value="1"/>
</dbReference>
<dbReference type="InterPro" id="IPR036388">
    <property type="entry name" value="WH-like_DNA-bd_sf"/>
</dbReference>
<organism evidence="5 6">
    <name type="scientific">Methanobrevibacter smithii DSM 2375</name>
    <dbReference type="NCBI Taxonomy" id="483214"/>
    <lineage>
        <taxon>Archaea</taxon>
        <taxon>Methanobacteriati</taxon>
        <taxon>Methanobacteriota</taxon>
        <taxon>Methanomada group</taxon>
        <taxon>Methanobacteria</taxon>
        <taxon>Methanobacteriales</taxon>
        <taxon>Methanobacteriaceae</taxon>
        <taxon>Methanobrevibacter</taxon>
    </lineage>
</organism>
<gene>
    <name evidence="5" type="ORF">METSMIALI_00117</name>
</gene>
<evidence type="ECO:0000256" key="3">
    <source>
        <dbReference type="ARBA" id="ARBA00023163"/>
    </source>
</evidence>
<dbReference type="GO" id="GO:0003677">
    <property type="term" value="F:DNA binding"/>
    <property type="evidence" value="ECO:0007669"/>
    <property type="project" value="UniProtKB-KW"/>
</dbReference>
<evidence type="ECO:0000313" key="5">
    <source>
        <dbReference type="EMBL" id="EEE41235.1"/>
    </source>
</evidence>
<comment type="caution">
    <text evidence="5">The sequence shown here is derived from an EMBL/GenBank/DDBJ whole genome shotgun (WGS) entry which is preliminary data.</text>
</comment>
<dbReference type="PANTHER" id="PTHR42756">
    <property type="entry name" value="TRANSCRIPTIONAL REGULATOR, MARR"/>
    <property type="match status" value="1"/>
</dbReference>
<protein>
    <submittedName>
        <fullName evidence="5">Transcriptional regulator, MarR family</fullName>
    </submittedName>
</protein>
<accession>B9ACP5</accession>
<reference evidence="5 6" key="2">
    <citation type="submission" date="2008-11" db="EMBL/GenBank/DDBJ databases">
        <title>Draft genome sequence of Methanobrevibacter smithii (DSM 2375).</title>
        <authorList>
            <person name="Sudarsanam P."/>
            <person name="Ley R."/>
            <person name="Guruge J."/>
            <person name="Turnbaugh P.J."/>
            <person name="Mahowald M."/>
            <person name="Liep D."/>
            <person name="Gordon J."/>
        </authorList>
    </citation>
    <scope>NUCLEOTIDE SEQUENCE [LARGE SCALE GENOMIC DNA]</scope>
    <source>
        <strain evidence="5 6">DSM 2375</strain>
    </source>
</reference>
<dbReference type="InterPro" id="IPR023187">
    <property type="entry name" value="Tscrpt_reg_MarR-type_CS"/>
</dbReference>
<dbReference type="Gene3D" id="1.10.10.10">
    <property type="entry name" value="Winged helix-like DNA-binding domain superfamily/Winged helix DNA-binding domain"/>
    <property type="match status" value="1"/>
</dbReference>
<dbReference type="PROSITE" id="PS50995">
    <property type="entry name" value="HTH_MARR_2"/>
    <property type="match status" value="1"/>
</dbReference>
<reference evidence="5 6" key="1">
    <citation type="submission" date="2008-10" db="EMBL/GenBank/DDBJ databases">
        <authorList>
            <person name="Fulton L."/>
            <person name="Clifton S."/>
            <person name="Fulton B."/>
            <person name="Xu J."/>
            <person name="Minx P."/>
            <person name="Pepin K.H."/>
            <person name="Johnson M."/>
            <person name="Bhonagiri V."/>
            <person name="Nash W.E."/>
            <person name="Mardis E.R."/>
            <person name="Wilson R.K."/>
        </authorList>
    </citation>
    <scope>NUCLEOTIDE SEQUENCE [LARGE SCALE GENOMIC DNA]</scope>
    <source>
        <strain evidence="5 6">DSM 2375</strain>
    </source>
</reference>
<dbReference type="EMBL" id="ABYW01000001">
    <property type="protein sequence ID" value="EEE41235.1"/>
    <property type="molecule type" value="Genomic_DNA"/>
</dbReference>
<dbReference type="PROSITE" id="PS01117">
    <property type="entry name" value="HTH_MARR_1"/>
    <property type="match status" value="1"/>
</dbReference>
<keyword evidence="2" id="KW-0238">DNA-binding</keyword>
<keyword evidence="3" id="KW-0804">Transcription</keyword>
<dbReference type="SMART" id="SM00347">
    <property type="entry name" value="HTH_MARR"/>
    <property type="match status" value="1"/>
</dbReference>
<evidence type="ECO:0000313" key="6">
    <source>
        <dbReference type="Proteomes" id="UP000003489"/>
    </source>
</evidence>
<evidence type="ECO:0000256" key="1">
    <source>
        <dbReference type="ARBA" id="ARBA00023015"/>
    </source>
</evidence>
<evidence type="ECO:0000259" key="4">
    <source>
        <dbReference type="PROSITE" id="PS50995"/>
    </source>
</evidence>
<dbReference type="SUPFAM" id="SSF46785">
    <property type="entry name" value="Winged helix' DNA-binding domain"/>
    <property type="match status" value="1"/>
</dbReference>
<dbReference type="HOGENOM" id="CLU_083287_18_0_2"/>
<dbReference type="InterPro" id="IPR036390">
    <property type="entry name" value="WH_DNA-bd_sf"/>
</dbReference>
<evidence type="ECO:0000256" key="2">
    <source>
        <dbReference type="ARBA" id="ARBA00023125"/>
    </source>
</evidence>
<name>B9ACP5_METSM</name>
<proteinExistence type="predicted"/>
<dbReference type="Proteomes" id="UP000003489">
    <property type="component" value="Unassembled WGS sequence"/>
</dbReference>
<dbReference type="PATRIC" id="fig|483214.13.peg.112"/>
<dbReference type="GO" id="GO:0003700">
    <property type="term" value="F:DNA-binding transcription factor activity"/>
    <property type="evidence" value="ECO:0007669"/>
    <property type="project" value="InterPro"/>
</dbReference>
<sequence>MVKMGVGEEKDIFDEMSLILLMYNISQNGIKFARLKSKELTNIRECYYLLKIYYSERELSQEDICDIFCQSKGTVAKTLRKLEDKGYIERIINKDNRRKYILKLTKKGDELIPVLKREADHWHNAVGLAEVSEETMDVIRTVARKSYNLVNE</sequence>
<dbReference type="AlphaFoldDB" id="B9ACP5"/>
<dbReference type="Pfam" id="PF01047">
    <property type="entry name" value="MarR"/>
    <property type="match status" value="1"/>
</dbReference>
<feature type="domain" description="HTH marR-type" evidence="4">
    <location>
        <begin position="15"/>
        <end position="148"/>
    </location>
</feature>